<keyword evidence="7" id="KW-1185">Reference proteome</keyword>
<feature type="repeat" description="WD" evidence="3">
    <location>
        <begin position="997"/>
        <end position="1037"/>
    </location>
</feature>
<accession>U7QKJ5</accession>
<feature type="domain" description="NB-ARC" evidence="4">
    <location>
        <begin position="180"/>
        <end position="283"/>
    </location>
</feature>
<dbReference type="InterPro" id="IPR020472">
    <property type="entry name" value="WD40_PAC1"/>
</dbReference>
<dbReference type="PRINTS" id="PR00320">
    <property type="entry name" value="GPROTEINBRPT"/>
</dbReference>
<feature type="repeat" description="WD" evidence="3">
    <location>
        <begin position="1080"/>
        <end position="1121"/>
    </location>
</feature>
<evidence type="ECO:0000256" key="1">
    <source>
        <dbReference type="ARBA" id="ARBA00022574"/>
    </source>
</evidence>
<dbReference type="PRINTS" id="PR00364">
    <property type="entry name" value="DISEASERSIST"/>
</dbReference>
<feature type="repeat" description="WD" evidence="3">
    <location>
        <begin position="829"/>
        <end position="870"/>
    </location>
</feature>
<feature type="repeat" description="WD" evidence="3">
    <location>
        <begin position="871"/>
        <end position="912"/>
    </location>
</feature>
<evidence type="ECO:0000259" key="5">
    <source>
        <dbReference type="Pfam" id="PF19959"/>
    </source>
</evidence>
<dbReference type="InterPro" id="IPR036322">
    <property type="entry name" value="WD40_repeat_dom_sf"/>
</dbReference>
<feature type="repeat" description="WD" evidence="3">
    <location>
        <begin position="1038"/>
        <end position="1079"/>
    </location>
</feature>
<dbReference type="PROSITE" id="PS50294">
    <property type="entry name" value="WD_REPEATS_REGION"/>
    <property type="match status" value="13"/>
</dbReference>
<keyword evidence="1 3" id="KW-0853">WD repeat</keyword>
<evidence type="ECO:0000259" key="4">
    <source>
        <dbReference type="Pfam" id="PF00931"/>
    </source>
</evidence>
<dbReference type="AlphaFoldDB" id="U7QKJ5"/>
<dbReference type="InterPro" id="IPR002182">
    <property type="entry name" value="NB-ARC"/>
</dbReference>
<feature type="domain" description="Effector-associated" evidence="5">
    <location>
        <begin position="7"/>
        <end position="129"/>
    </location>
</feature>
<dbReference type="Proteomes" id="UP000017127">
    <property type="component" value="Unassembled WGS sequence"/>
</dbReference>
<dbReference type="OrthoDB" id="567898at2"/>
<reference evidence="6 7" key="1">
    <citation type="journal article" date="2013" name="Front. Microbiol.">
        <title>Comparative genomic analyses of the cyanobacterium, Lyngbya aestuarii BL J, a powerful hydrogen producer.</title>
        <authorList>
            <person name="Kothari A."/>
            <person name="Vaughn M."/>
            <person name="Garcia-Pichel F."/>
        </authorList>
    </citation>
    <scope>NUCLEOTIDE SEQUENCE [LARGE SCALE GENOMIC DNA]</scope>
    <source>
        <strain evidence="6 7">BL J</strain>
    </source>
</reference>
<dbReference type="PROSITE" id="PS50082">
    <property type="entry name" value="WD_REPEATS_2"/>
    <property type="match status" value="13"/>
</dbReference>
<dbReference type="PATRIC" id="fig|1348334.3.peg.2313"/>
<gene>
    <name evidence="6" type="ORF">M595_2383</name>
</gene>
<feature type="repeat" description="WD" evidence="3">
    <location>
        <begin position="745"/>
        <end position="786"/>
    </location>
</feature>
<dbReference type="InterPro" id="IPR019775">
    <property type="entry name" value="WD40_repeat_CS"/>
</dbReference>
<dbReference type="CDD" id="cd00200">
    <property type="entry name" value="WD40"/>
    <property type="match status" value="2"/>
</dbReference>
<dbReference type="SUPFAM" id="SSF52540">
    <property type="entry name" value="P-loop containing nucleoside triphosphate hydrolases"/>
    <property type="match status" value="1"/>
</dbReference>
<feature type="repeat" description="WD" evidence="3">
    <location>
        <begin position="661"/>
        <end position="702"/>
    </location>
</feature>
<dbReference type="EMBL" id="AUZM01000019">
    <property type="protein sequence ID" value="ERT07635.1"/>
    <property type="molecule type" value="Genomic_DNA"/>
</dbReference>
<evidence type="ECO:0000313" key="6">
    <source>
        <dbReference type="EMBL" id="ERT07635.1"/>
    </source>
</evidence>
<evidence type="ECO:0000256" key="2">
    <source>
        <dbReference type="ARBA" id="ARBA00022737"/>
    </source>
</evidence>
<dbReference type="PANTHER" id="PTHR19848:SF8">
    <property type="entry name" value="F-BOX AND WD REPEAT DOMAIN CONTAINING 7"/>
    <property type="match status" value="1"/>
</dbReference>
<name>U7QKJ5_9CYAN</name>
<dbReference type="GO" id="GO:0043531">
    <property type="term" value="F:ADP binding"/>
    <property type="evidence" value="ECO:0007669"/>
    <property type="project" value="InterPro"/>
</dbReference>
<dbReference type="InterPro" id="IPR001646">
    <property type="entry name" value="5peptide_repeat"/>
</dbReference>
<protein>
    <submittedName>
        <fullName evidence="6">Archaeal ATPase family protein</fullName>
    </submittedName>
</protein>
<dbReference type="SUPFAM" id="SSF50978">
    <property type="entry name" value="WD40 repeat-like"/>
    <property type="match status" value="2"/>
</dbReference>
<dbReference type="SMART" id="SM00320">
    <property type="entry name" value="WD40"/>
    <property type="match status" value="14"/>
</dbReference>
<dbReference type="InterPro" id="IPR001680">
    <property type="entry name" value="WD40_rpt"/>
</dbReference>
<dbReference type="Gene3D" id="3.40.50.300">
    <property type="entry name" value="P-loop containing nucleotide triphosphate hydrolases"/>
    <property type="match status" value="1"/>
</dbReference>
<feature type="repeat" description="WD" evidence="3">
    <location>
        <begin position="1164"/>
        <end position="1205"/>
    </location>
</feature>
<dbReference type="Pfam" id="PF00805">
    <property type="entry name" value="Pentapeptide"/>
    <property type="match status" value="1"/>
</dbReference>
<dbReference type="InterPro" id="IPR045434">
    <property type="entry name" value="EAD4"/>
</dbReference>
<dbReference type="PROSITE" id="PS00678">
    <property type="entry name" value="WD_REPEATS_1"/>
    <property type="match status" value="8"/>
</dbReference>
<dbReference type="SUPFAM" id="SSF141571">
    <property type="entry name" value="Pentapeptide repeat-like"/>
    <property type="match status" value="1"/>
</dbReference>
<dbReference type="Pfam" id="PF19959">
    <property type="entry name" value="EAD4"/>
    <property type="match status" value="1"/>
</dbReference>
<dbReference type="Pfam" id="PF25173">
    <property type="entry name" value="Beta-prop_WDR3_1st"/>
    <property type="match status" value="1"/>
</dbReference>
<keyword evidence="2" id="KW-0677">Repeat</keyword>
<dbReference type="PANTHER" id="PTHR19848">
    <property type="entry name" value="WD40 REPEAT PROTEIN"/>
    <property type="match status" value="1"/>
</dbReference>
<feature type="repeat" description="WD" evidence="3">
    <location>
        <begin position="913"/>
        <end position="954"/>
    </location>
</feature>
<proteinExistence type="predicted"/>
<dbReference type="Pfam" id="PF00400">
    <property type="entry name" value="WD40"/>
    <property type="match status" value="9"/>
</dbReference>
<feature type="repeat" description="WD" evidence="3">
    <location>
        <begin position="703"/>
        <end position="744"/>
    </location>
</feature>
<evidence type="ECO:0000256" key="3">
    <source>
        <dbReference type="PROSITE-ProRule" id="PRU00221"/>
    </source>
</evidence>
<dbReference type="InterPro" id="IPR015943">
    <property type="entry name" value="WD40/YVTN_repeat-like_dom_sf"/>
</dbReference>
<feature type="repeat" description="WD" evidence="3">
    <location>
        <begin position="787"/>
        <end position="828"/>
    </location>
</feature>
<dbReference type="RefSeq" id="WP_023066114.1">
    <property type="nucleotide sequence ID" value="NZ_AUZM01000019.1"/>
</dbReference>
<dbReference type="Gene3D" id="2.130.10.10">
    <property type="entry name" value="YVTN repeat-like/Quinoprotein amine dehydrogenase"/>
    <property type="match status" value="5"/>
</dbReference>
<feature type="repeat" description="WD" evidence="3">
    <location>
        <begin position="955"/>
        <end position="996"/>
    </location>
</feature>
<comment type="caution">
    <text evidence="6">The sequence shown here is derived from an EMBL/GenBank/DDBJ whole genome shotgun (WGS) entry which is preliminary data.</text>
</comment>
<dbReference type="Pfam" id="PF00931">
    <property type="entry name" value="NB-ARC"/>
    <property type="match status" value="1"/>
</dbReference>
<sequence length="1239" mass="139084">MPRPNYGPQSKKRTKCLLEVLITYANGEFGECDRFESQIQVNWQTEKQLVVRTKVRYLEALTAEIGKEEKLNCTQLKESLKRLKDFLEILEDNRCSTQGSDHWHFTLKLWHHRRDIAGNLAEFDRQWEQRRSPKSKQSTLEITPTQTTEILPNNNISINQVSSRQDWGEAPNCAEFYDRETELSTLTNWILEQRCQLVTVLGMGGMGKTALSVKLTQQIKGEFSGLIWRSLRNAPPLEKLLTELIQFVSNEQLTQLTKTVDEQISTLIQYLQYSRFLLILDNVESILDSNKRAGSYRDSYERYGQLFRSIGETQHQSCLLLTSREKPRGIGYREGNNQPIRSLQLEGLQDAGQYLLQEKGFKILPEDATILTKSYAGNPLALKIVSTTIAELFEGDVGQFLAEGTIIFGDIADLLDQQFSRLSSLEQQVMYWLAIHQEWMSFSQLKHALVTSFSQRDLLEALESLQQRSLIEKQSAQFTQQPVVMEYITEQLIEKVFAEITTGDINLFDTHALIEAQTKDYLRTAQIRLILKPLSAKLLTLFSHPEAVYQCLTQRLEQLRSRSVQKRGYAAGNLLNLLIELKLPLSDLDFSNLTVLQAYLQGVNLHRVNFSHADLNQCVFTQTVGGVLSIALSPDGELLATGIDEDIVFWQINEGRPLSILPGHKAWVMAVSFSPDSNILASGSNDQTVRLWDVKTGQCLKTLRGHNSRVQSLAFSEDGKMIASGSNDKTVRLWDVETGKCLQVLTGHYRRILAIVFHLKYGLVISCGEDETVRFWNITTGKCVRVLKTQVNWMSSMALHPEGKILITASDGNTVKFWDIETGKCTQILAGYQERVWAVAFSPDGQKFATGSNDQTIKIWDFSTGECVKTLQEHRHLVWWVGFSPDGQTLVSVSQDQSVKFWQFASGQCLKTLDAYSNWVSFVTFNPDGKLLVSCSEDGLVRLWNIHTKTCEKTLTGHTNIVSSAAFHPLGQLLATASDDSTVKLWDITTGECLKTLWGHESWVHSVSCSRQGLLATGSRDKTVKIWDIKTGECLQTLAGHLHRVKSVAFSPGGKILASGSDDQTLKIWDIKQGICLQTLSEHTDWVLGVAFSPDGKILASAGGDRTVKLWKIQTGNCVQTLMGHRQRVRSVAFNYDGSKVVSSSDDHTVKVWNLPTGDCVYTCHGHSQTVWSVACSPEGKIFASGGDDQTIKLWEMTTGECLNTMILARPYEGMKITATTGLTSAQKVALKALGSIEE</sequence>
<organism evidence="6 7">
    <name type="scientific">Lyngbya aestuarii BL J</name>
    <dbReference type="NCBI Taxonomy" id="1348334"/>
    <lineage>
        <taxon>Bacteria</taxon>
        <taxon>Bacillati</taxon>
        <taxon>Cyanobacteriota</taxon>
        <taxon>Cyanophyceae</taxon>
        <taxon>Oscillatoriophycideae</taxon>
        <taxon>Oscillatoriales</taxon>
        <taxon>Microcoleaceae</taxon>
        <taxon>Lyngbya</taxon>
    </lineage>
</organism>
<feature type="repeat" description="WD" evidence="3">
    <location>
        <begin position="1122"/>
        <end position="1163"/>
    </location>
</feature>
<evidence type="ECO:0000313" key="7">
    <source>
        <dbReference type="Proteomes" id="UP000017127"/>
    </source>
</evidence>
<dbReference type="InterPro" id="IPR027417">
    <property type="entry name" value="P-loop_NTPase"/>
</dbReference>